<evidence type="ECO:0000313" key="2">
    <source>
        <dbReference type="Proteomes" id="UP001176961"/>
    </source>
</evidence>
<keyword evidence="2" id="KW-1185">Reference proteome</keyword>
<accession>A0AA36DPG8</accession>
<dbReference type="AlphaFoldDB" id="A0AA36DPG8"/>
<protein>
    <submittedName>
        <fullName evidence="1">Uncharacterized protein</fullName>
    </submittedName>
</protein>
<reference evidence="1" key="1">
    <citation type="submission" date="2023-07" db="EMBL/GenBank/DDBJ databases">
        <authorList>
            <consortium name="CYATHOMIX"/>
        </authorList>
    </citation>
    <scope>NUCLEOTIDE SEQUENCE</scope>
    <source>
        <strain evidence="1">N/A</strain>
    </source>
</reference>
<organism evidence="1 2">
    <name type="scientific">Cylicocyclus nassatus</name>
    <name type="common">Nematode worm</name>
    <dbReference type="NCBI Taxonomy" id="53992"/>
    <lineage>
        <taxon>Eukaryota</taxon>
        <taxon>Metazoa</taxon>
        <taxon>Ecdysozoa</taxon>
        <taxon>Nematoda</taxon>
        <taxon>Chromadorea</taxon>
        <taxon>Rhabditida</taxon>
        <taxon>Rhabditina</taxon>
        <taxon>Rhabditomorpha</taxon>
        <taxon>Strongyloidea</taxon>
        <taxon>Strongylidae</taxon>
        <taxon>Cylicocyclus</taxon>
    </lineage>
</organism>
<dbReference type="EMBL" id="CATQJL010000001">
    <property type="protein sequence ID" value="CAJ0590840.1"/>
    <property type="molecule type" value="Genomic_DNA"/>
</dbReference>
<sequence>MLEPLLPGAGLAWEIIRKEDQVLITLRYLATNCHQTVIADCFDVCQKVVSDVVTRVVDVLNHPTIKGPLPPLLAVGRALMLAKMLLDASTAASSESDALSTLATTTTAERHVAQSI</sequence>
<proteinExistence type="predicted"/>
<gene>
    <name evidence="1" type="ORF">CYNAS_LOCUS2823</name>
</gene>
<evidence type="ECO:0000313" key="1">
    <source>
        <dbReference type="EMBL" id="CAJ0590840.1"/>
    </source>
</evidence>
<name>A0AA36DPG8_CYLNA</name>
<comment type="caution">
    <text evidence="1">The sequence shown here is derived from an EMBL/GenBank/DDBJ whole genome shotgun (WGS) entry which is preliminary data.</text>
</comment>
<dbReference type="Proteomes" id="UP001176961">
    <property type="component" value="Unassembled WGS sequence"/>
</dbReference>